<dbReference type="OrthoDB" id="701681at2"/>
<proteinExistence type="predicted"/>
<reference evidence="1 2" key="1">
    <citation type="submission" date="2018-08" db="EMBL/GenBank/DDBJ databases">
        <title>Fibrisoma montanum sp. nov., isolated from Danxia mountain soil.</title>
        <authorList>
            <person name="Huang Y."/>
        </authorList>
    </citation>
    <scope>NUCLEOTIDE SEQUENCE [LARGE SCALE GENOMIC DNA]</scope>
    <source>
        <strain evidence="1 2">HYT19</strain>
    </source>
</reference>
<gene>
    <name evidence="1" type="ORF">DYU11_17295</name>
</gene>
<keyword evidence="2" id="KW-1185">Reference proteome</keyword>
<dbReference type="RefSeq" id="WP_119668972.1">
    <property type="nucleotide sequence ID" value="NZ_QXED01000005.1"/>
</dbReference>
<accession>A0A418M5R1</accession>
<evidence type="ECO:0000313" key="1">
    <source>
        <dbReference type="EMBL" id="RIV21181.1"/>
    </source>
</evidence>
<dbReference type="Proteomes" id="UP000283523">
    <property type="component" value="Unassembled WGS sequence"/>
</dbReference>
<name>A0A418M5R1_9BACT</name>
<comment type="caution">
    <text evidence="1">The sequence shown here is derived from an EMBL/GenBank/DDBJ whole genome shotgun (WGS) entry which is preliminary data.</text>
</comment>
<dbReference type="EMBL" id="QXED01000005">
    <property type="protein sequence ID" value="RIV21181.1"/>
    <property type="molecule type" value="Genomic_DNA"/>
</dbReference>
<sequence length="115" mass="13080">MKILAIILSLFTALGCSRSPDDKFTNESKVNENYISIEKLVTQPQPETFTIEFIKVDEVDELQNLIYGETVVSCLNTEVKMDKPYVIAKGVPFHVSSWKGHVYNGTTKVMKIYFL</sequence>
<dbReference type="AlphaFoldDB" id="A0A418M5R1"/>
<dbReference type="PROSITE" id="PS51257">
    <property type="entry name" value="PROKAR_LIPOPROTEIN"/>
    <property type="match status" value="1"/>
</dbReference>
<organism evidence="1 2">
    <name type="scientific">Fibrisoma montanum</name>
    <dbReference type="NCBI Taxonomy" id="2305895"/>
    <lineage>
        <taxon>Bacteria</taxon>
        <taxon>Pseudomonadati</taxon>
        <taxon>Bacteroidota</taxon>
        <taxon>Cytophagia</taxon>
        <taxon>Cytophagales</taxon>
        <taxon>Spirosomataceae</taxon>
        <taxon>Fibrisoma</taxon>
    </lineage>
</organism>
<protein>
    <submittedName>
        <fullName evidence="1">Uncharacterized protein</fullName>
    </submittedName>
</protein>
<evidence type="ECO:0000313" key="2">
    <source>
        <dbReference type="Proteomes" id="UP000283523"/>
    </source>
</evidence>